<dbReference type="EMBL" id="JAGFMF010012119">
    <property type="protein sequence ID" value="KAG8507201.1"/>
    <property type="molecule type" value="Genomic_DNA"/>
</dbReference>
<keyword evidence="2" id="KW-1133">Transmembrane helix</keyword>
<dbReference type="PANTHER" id="PTHR16502:SF0">
    <property type="entry name" value="KERATINOCYTE-ASSOCIATED TRANSMEMBRANE PROTEIN 2"/>
    <property type="match status" value="1"/>
</dbReference>
<gene>
    <name evidence="3" type="ORF">J0S82_020118</name>
</gene>
<comment type="caution">
    <text evidence="3">The sequence shown here is derived from an EMBL/GenBank/DDBJ whole genome shotgun (WGS) entry which is preliminary data.</text>
</comment>
<reference evidence="3" key="1">
    <citation type="journal article" date="2021" name="Evol. Appl.">
        <title>The genome of the Pyrenean desman and the effects of bottlenecks and inbreeding on the genomic landscape of an endangered species.</title>
        <authorList>
            <person name="Escoda L."/>
            <person name="Castresana J."/>
        </authorList>
    </citation>
    <scope>NUCLEOTIDE SEQUENCE</scope>
    <source>
        <strain evidence="3">IBE-C5619</strain>
    </source>
</reference>
<feature type="transmembrane region" description="Helical" evidence="2">
    <location>
        <begin position="205"/>
        <end position="225"/>
    </location>
</feature>
<evidence type="ECO:0000256" key="2">
    <source>
        <dbReference type="SAM" id="Phobius"/>
    </source>
</evidence>
<protein>
    <submittedName>
        <fullName evidence="3">Keratinocyte-associated transmembrane protein 2</fullName>
    </submittedName>
</protein>
<name>A0A8J6DGG4_GALPY</name>
<feature type="compositionally biased region" description="Polar residues" evidence="1">
    <location>
        <begin position="87"/>
        <end position="119"/>
    </location>
</feature>
<dbReference type="Pfam" id="PF17818">
    <property type="entry name" value="KCT2"/>
    <property type="match status" value="1"/>
</dbReference>
<keyword evidence="2 3" id="KW-0812">Transmembrane</keyword>
<dbReference type="OrthoDB" id="5846619at2759"/>
<dbReference type="Proteomes" id="UP000700334">
    <property type="component" value="Unassembled WGS sequence"/>
</dbReference>
<keyword evidence="4" id="KW-1185">Reference proteome</keyword>
<dbReference type="PANTHER" id="PTHR16502">
    <property type="entry name" value="KERATINOCYTE-ASSOCIATED TRANSMEMBRANE PROTEIN 2"/>
    <property type="match status" value="1"/>
</dbReference>
<evidence type="ECO:0000256" key="1">
    <source>
        <dbReference type="SAM" id="MobiDB-lite"/>
    </source>
</evidence>
<keyword evidence="2" id="KW-0472">Membrane</keyword>
<feature type="transmembrane region" description="Helical" evidence="2">
    <location>
        <begin position="35"/>
        <end position="56"/>
    </location>
</feature>
<accession>A0A8J6DGG4</accession>
<proteinExistence type="predicted"/>
<organism evidence="3 4">
    <name type="scientific">Galemys pyrenaicus</name>
    <name type="common">Iberian desman</name>
    <name type="synonym">Pyrenean desman</name>
    <dbReference type="NCBI Taxonomy" id="202257"/>
    <lineage>
        <taxon>Eukaryota</taxon>
        <taxon>Metazoa</taxon>
        <taxon>Chordata</taxon>
        <taxon>Craniata</taxon>
        <taxon>Vertebrata</taxon>
        <taxon>Euteleostomi</taxon>
        <taxon>Mammalia</taxon>
        <taxon>Eutheria</taxon>
        <taxon>Laurasiatheria</taxon>
        <taxon>Eulipotyphla</taxon>
        <taxon>Talpidae</taxon>
        <taxon>Galemys</taxon>
    </lineage>
</organism>
<evidence type="ECO:0000313" key="4">
    <source>
        <dbReference type="Proteomes" id="UP000700334"/>
    </source>
</evidence>
<evidence type="ECO:0000313" key="3">
    <source>
        <dbReference type="EMBL" id="KAG8507201.1"/>
    </source>
</evidence>
<feature type="compositionally biased region" description="Polar residues" evidence="1">
    <location>
        <begin position="161"/>
        <end position="178"/>
    </location>
</feature>
<sequence>MTSQLVELSNSTDFLAEEVMAAAALRRLTRGMKMAPLSAVGIQIPPLVLVLLLMSARAQPQTDLRSKTLEPDAPTPNRNVFTLESQIKPSMPQVSSTLLRTTNTEKSGRASVNPTNFLTQDKKAGNRADTPLEDRHLLRRRSSASITRGTQKDGDYGRPNSDLSASPRDNGSNVTLSENKGYMENEPSGRSLKNPYTNMEEDTHLIFHFVIVCLCVTLVYILYYNKRKIFLLAQKKKWCSQIWSQAMKYCVDQNVNEAVPSLTITSDYIF</sequence>
<dbReference type="AlphaFoldDB" id="A0A8J6DGG4"/>
<dbReference type="InterPro" id="IPR037645">
    <property type="entry name" value="KCT2"/>
</dbReference>
<feature type="region of interest" description="Disordered" evidence="1">
    <location>
        <begin position="87"/>
        <end position="195"/>
    </location>
</feature>
<feature type="compositionally biased region" description="Basic and acidic residues" evidence="1">
    <location>
        <begin position="120"/>
        <end position="136"/>
    </location>
</feature>